<reference evidence="2 3" key="1">
    <citation type="submission" date="2024-09" db="EMBL/GenBank/DDBJ databases">
        <authorList>
            <person name="Zhang Z.-H."/>
        </authorList>
    </citation>
    <scope>NUCLEOTIDE SEQUENCE [LARGE SCALE GENOMIC DNA]</scope>
    <source>
        <strain evidence="2 3">HHTR114</strain>
    </source>
</reference>
<name>A0ABW1L032_9PROT</name>
<sequence>MARSCSICASGKSEIVDAAIFGSETPTQICKRLKLTPSQLRAHAKHALAPADFKIDKPASPSPSKTSTFSESESEPVKLESNSLDELIRQRQRLLEDIQQAKDTKNSYHQLKGEAALQKNIELHAKLEAEKNSLNIDAAIQTAAKAQINSLVRFLVHQLTDYPEAAAALQRALNQEYGYNPEYSV</sequence>
<evidence type="ECO:0000313" key="2">
    <source>
        <dbReference type="EMBL" id="MFC6036975.1"/>
    </source>
</evidence>
<evidence type="ECO:0000313" key="3">
    <source>
        <dbReference type="Proteomes" id="UP001596116"/>
    </source>
</evidence>
<accession>A0ABW1L032</accession>
<gene>
    <name evidence="2" type="ORF">ACFMB1_15580</name>
</gene>
<dbReference type="EMBL" id="JBHPON010000002">
    <property type="protein sequence ID" value="MFC6036975.1"/>
    <property type="molecule type" value="Genomic_DNA"/>
</dbReference>
<comment type="caution">
    <text evidence="2">The sequence shown here is derived from an EMBL/GenBank/DDBJ whole genome shotgun (WGS) entry which is preliminary data.</text>
</comment>
<evidence type="ECO:0000256" key="1">
    <source>
        <dbReference type="SAM" id="MobiDB-lite"/>
    </source>
</evidence>
<dbReference type="Proteomes" id="UP001596116">
    <property type="component" value="Unassembled WGS sequence"/>
</dbReference>
<proteinExistence type="predicted"/>
<feature type="region of interest" description="Disordered" evidence="1">
    <location>
        <begin position="51"/>
        <end position="80"/>
    </location>
</feature>
<feature type="compositionally biased region" description="Low complexity" evidence="1">
    <location>
        <begin position="62"/>
        <end position="71"/>
    </location>
</feature>
<keyword evidence="3" id="KW-1185">Reference proteome</keyword>
<organism evidence="2 3">
    <name type="scientific">Hyphococcus aureus</name>
    <dbReference type="NCBI Taxonomy" id="2666033"/>
    <lineage>
        <taxon>Bacteria</taxon>
        <taxon>Pseudomonadati</taxon>
        <taxon>Pseudomonadota</taxon>
        <taxon>Alphaproteobacteria</taxon>
        <taxon>Parvularculales</taxon>
        <taxon>Parvularculaceae</taxon>
        <taxon>Hyphococcus</taxon>
    </lineage>
</organism>
<dbReference type="RefSeq" id="WP_379881774.1">
    <property type="nucleotide sequence ID" value="NZ_JBHPON010000002.1"/>
</dbReference>
<protein>
    <submittedName>
        <fullName evidence="2">Uncharacterized protein</fullName>
    </submittedName>
</protein>